<dbReference type="InterPro" id="IPR036942">
    <property type="entry name" value="Beta-barrel_TonB_sf"/>
</dbReference>
<evidence type="ECO:0000259" key="10">
    <source>
        <dbReference type="Pfam" id="PF07715"/>
    </source>
</evidence>
<dbReference type="AlphaFoldDB" id="A0A916DSQ1"/>
<sequence>MKLFSTFCVLLFLLCGLTWDSNAQTVEGQVVDESNEGLAYANVSISGEGFSLVAITDENGYYKLEQLPQGNLQLVVQYLGYQSVKKELTITTDKTIQLDIALAVAATVLKELEVVGQSKEEELKTSAYAVDVIATQSYKNLNIDLNQLINKTAGIHIRSVGGMGSAFNLSLNGLSGNRIRYFVDGVPMENLGTALSLNNYPVNLVKSIEIFKGVVPIDLSADALGGAINIVSDYKGKSFLDLSYSYGSFNTHQAAFNGQYSRPDKGYFITLNAFFNHSDNNYWMNDIPLYDELGNKVDEIDIQRFHDEYTSGMFKLKLGLLGKPFADELSLAFTGALNRNNYQNPDNNIKLSFGELHSKNKTFLLQLLYKKTFKKVALKVYSQWSTVTETVVDTSNKKYNWAGAYWFRDQSSARGELNERRSLFVLNDKLVNSSIQLSYKVHPRHQLDWTISQNFLYRKGKDEVDALRRSFLSPNYIHKNLLGSAYRLNTSDKRLEATAFVKGYWFNANLVTQDYDNKDVHTSVNSFFVGYGALATYHFPKIIQLKLSYERAYRIPESYEILGDGIYIRPNPNLSPEASHNINFGIYTSQIIRQFGLSYSLNGFYRNAEDYIRFVPIGPFGSYENINRVGVLGAETNLGVKYKKMLSLDANLTYQHLTDETQFDEGLLNTNYKSRLPNIPYLFANFRLGYHADLSLKKIHLTFYWSGRYVHQFYLTWEKLGNVSTKNSIPTQFIQDLSIECALQNGRYNIAATLNNFTNVRAYDNFNIQKPGIAFSLKLRCFLLK</sequence>
<comment type="similarity">
    <text evidence="8">Belongs to the TonB-dependent receptor family.</text>
</comment>
<evidence type="ECO:0000256" key="5">
    <source>
        <dbReference type="ARBA" id="ARBA00022729"/>
    </source>
</evidence>
<dbReference type="Pfam" id="PF07715">
    <property type="entry name" value="Plug"/>
    <property type="match status" value="1"/>
</dbReference>
<dbReference type="KEGG" id="aup:AsAng_0019290"/>
<keyword evidence="12" id="KW-1185">Reference proteome</keyword>
<keyword evidence="2 8" id="KW-0813">Transport</keyword>
<dbReference type="SUPFAM" id="SSF49464">
    <property type="entry name" value="Carboxypeptidase regulatory domain-like"/>
    <property type="match status" value="1"/>
</dbReference>
<keyword evidence="4 8" id="KW-0812">Transmembrane</keyword>
<keyword evidence="7 8" id="KW-0998">Cell outer membrane</keyword>
<evidence type="ECO:0000313" key="11">
    <source>
        <dbReference type="EMBL" id="BDS11217.1"/>
    </source>
</evidence>
<accession>A0A916DSQ1</accession>
<dbReference type="GO" id="GO:0009279">
    <property type="term" value="C:cell outer membrane"/>
    <property type="evidence" value="ECO:0007669"/>
    <property type="project" value="UniProtKB-SubCell"/>
</dbReference>
<dbReference type="GO" id="GO:0044718">
    <property type="term" value="P:siderophore transmembrane transport"/>
    <property type="evidence" value="ECO:0007669"/>
    <property type="project" value="TreeGrafter"/>
</dbReference>
<proteinExistence type="inferred from homology"/>
<dbReference type="PROSITE" id="PS52016">
    <property type="entry name" value="TONB_DEPENDENT_REC_3"/>
    <property type="match status" value="1"/>
</dbReference>
<dbReference type="PANTHER" id="PTHR30069:SF29">
    <property type="entry name" value="HEMOGLOBIN AND HEMOGLOBIN-HAPTOGLOBIN-BINDING PROTEIN 1-RELATED"/>
    <property type="match status" value="1"/>
</dbReference>
<comment type="subcellular location">
    <subcellularLocation>
        <location evidence="1 8">Cell outer membrane</location>
        <topology evidence="1 8">Multi-pass membrane protein</topology>
    </subcellularLocation>
</comment>
<feature type="chain" id="PRO_5037505112" evidence="9">
    <location>
        <begin position="24"/>
        <end position="785"/>
    </location>
</feature>
<feature type="domain" description="TonB-dependent receptor plug" evidence="10">
    <location>
        <begin position="124"/>
        <end position="227"/>
    </location>
</feature>
<evidence type="ECO:0000256" key="3">
    <source>
        <dbReference type="ARBA" id="ARBA00022452"/>
    </source>
</evidence>
<keyword evidence="11" id="KW-0645">Protease</keyword>
<evidence type="ECO:0000313" key="12">
    <source>
        <dbReference type="Proteomes" id="UP001060919"/>
    </source>
</evidence>
<gene>
    <name evidence="11" type="ORF">AsAng_0019290</name>
</gene>
<keyword evidence="11" id="KW-0378">Hydrolase</keyword>
<evidence type="ECO:0000256" key="8">
    <source>
        <dbReference type="PROSITE-ProRule" id="PRU01360"/>
    </source>
</evidence>
<dbReference type="EMBL" id="AP026867">
    <property type="protein sequence ID" value="BDS11217.1"/>
    <property type="molecule type" value="Genomic_DNA"/>
</dbReference>
<dbReference type="Gene3D" id="2.170.130.10">
    <property type="entry name" value="TonB-dependent receptor, plug domain"/>
    <property type="match status" value="1"/>
</dbReference>
<dbReference type="Gene3D" id="2.40.170.20">
    <property type="entry name" value="TonB-dependent receptor, beta-barrel domain"/>
    <property type="match status" value="1"/>
</dbReference>
<dbReference type="PANTHER" id="PTHR30069">
    <property type="entry name" value="TONB-DEPENDENT OUTER MEMBRANE RECEPTOR"/>
    <property type="match status" value="1"/>
</dbReference>
<evidence type="ECO:0000256" key="9">
    <source>
        <dbReference type="SAM" id="SignalP"/>
    </source>
</evidence>
<dbReference type="RefSeq" id="WP_264792420.1">
    <property type="nucleotide sequence ID" value="NZ_AP026867.1"/>
</dbReference>
<keyword evidence="3 8" id="KW-1134">Transmembrane beta strand</keyword>
<evidence type="ECO:0000256" key="2">
    <source>
        <dbReference type="ARBA" id="ARBA00022448"/>
    </source>
</evidence>
<dbReference type="Gene3D" id="2.60.40.1120">
    <property type="entry name" value="Carboxypeptidase-like, regulatory domain"/>
    <property type="match status" value="1"/>
</dbReference>
<protein>
    <submittedName>
        <fullName evidence="11">Carboxypeptidase-like regulatory domain-containing protein</fullName>
    </submittedName>
</protein>
<dbReference type="SUPFAM" id="SSF56935">
    <property type="entry name" value="Porins"/>
    <property type="match status" value="1"/>
</dbReference>
<dbReference type="InterPro" id="IPR037066">
    <property type="entry name" value="Plug_dom_sf"/>
</dbReference>
<dbReference type="GO" id="GO:0004180">
    <property type="term" value="F:carboxypeptidase activity"/>
    <property type="evidence" value="ECO:0007669"/>
    <property type="project" value="UniProtKB-KW"/>
</dbReference>
<name>A0A916DSQ1_9BACT</name>
<evidence type="ECO:0000256" key="7">
    <source>
        <dbReference type="ARBA" id="ARBA00023237"/>
    </source>
</evidence>
<keyword evidence="6 8" id="KW-0472">Membrane</keyword>
<feature type="signal peptide" evidence="9">
    <location>
        <begin position="1"/>
        <end position="23"/>
    </location>
</feature>
<keyword evidence="5 9" id="KW-0732">Signal</keyword>
<evidence type="ECO:0000256" key="4">
    <source>
        <dbReference type="ARBA" id="ARBA00022692"/>
    </source>
</evidence>
<reference evidence="11" key="1">
    <citation type="submission" date="2022-09" db="EMBL/GenBank/DDBJ databases">
        <title>Aureispira anguillicida sp. nov., isolated from Leptocephalus of Japanese eel Anguilla japonica.</title>
        <authorList>
            <person name="Yuasa K."/>
            <person name="Mekata T."/>
            <person name="Ikunari K."/>
        </authorList>
    </citation>
    <scope>NUCLEOTIDE SEQUENCE</scope>
    <source>
        <strain evidence="11">EL160426</strain>
    </source>
</reference>
<dbReference type="InterPro" id="IPR008969">
    <property type="entry name" value="CarboxyPept-like_regulatory"/>
</dbReference>
<dbReference type="Proteomes" id="UP001060919">
    <property type="component" value="Chromosome"/>
</dbReference>
<evidence type="ECO:0000256" key="6">
    <source>
        <dbReference type="ARBA" id="ARBA00023136"/>
    </source>
</evidence>
<dbReference type="Pfam" id="PF13715">
    <property type="entry name" value="CarbopepD_reg_2"/>
    <property type="match status" value="1"/>
</dbReference>
<dbReference type="GO" id="GO:0015344">
    <property type="term" value="F:siderophore uptake transmembrane transporter activity"/>
    <property type="evidence" value="ECO:0007669"/>
    <property type="project" value="TreeGrafter"/>
</dbReference>
<dbReference type="InterPro" id="IPR012910">
    <property type="entry name" value="Plug_dom"/>
</dbReference>
<dbReference type="InterPro" id="IPR039426">
    <property type="entry name" value="TonB-dep_rcpt-like"/>
</dbReference>
<evidence type="ECO:0000256" key="1">
    <source>
        <dbReference type="ARBA" id="ARBA00004571"/>
    </source>
</evidence>
<organism evidence="11 12">
    <name type="scientific">Aureispira anguillae</name>
    <dbReference type="NCBI Taxonomy" id="2864201"/>
    <lineage>
        <taxon>Bacteria</taxon>
        <taxon>Pseudomonadati</taxon>
        <taxon>Bacteroidota</taxon>
        <taxon>Saprospiria</taxon>
        <taxon>Saprospirales</taxon>
        <taxon>Saprospiraceae</taxon>
        <taxon>Aureispira</taxon>
    </lineage>
</organism>
<keyword evidence="11" id="KW-0121">Carboxypeptidase</keyword>